<keyword evidence="1" id="KW-0812">Transmembrane</keyword>
<dbReference type="Proteomes" id="UP001054902">
    <property type="component" value="Unassembled WGS sequence"/>
</dbReference>
<feature type="transmembrane region" description="Helical" evidence="1">
    <location>
        <begin position="165"/>
        <end position="185"/>
    </location>
</feature>
<keyword evidence="3" id="KW-1185">Reference proteome</keyword>
<dbReference type="Gene3D" id="1.20.1250.20">
    <property type="entry name" value="MFS general substrate transporter like domains"/>
    <property type="match status" value="1"/>
</dbReference>
<feature type="transmembrane region" description="Helical" evidence="1">
    <location>
        <begin position="192"/>
        <end position="214"/>
    </location>
</feature>
<feature type="transmembrane region" description="Helical" evidence="1">
    <location>
        <begin position="101"/>
        <end position="117"/>
    </location>
</feature>
<feature type="transmembrane region" description="Helical" evidence="1">
    <location>
        <begin position="40"/>
        <end position="62"/>
    </location>
</feature>
<organism evidence="2 3">
    <name type="scientific">Chaetoceros tenuissimus</name>
    <dbReference type="NCBI Taxonomy" id="426638"/>
    <lineage>
        <taxon>Eukaryota</taxon>
        <taxon>Sar</taxon>
        <taxon>Stramenopiles</taxon>
        <taxon>Ochrophyta</taxon>
        <taxon>Bacillariophyta</taxon>
        <taxon>Coscinodiscophyceae</taxon>
        <taxon>Chaetocerotophycidae</taxon>
        <taxon>Chaetocerotales</taxon>
        <taxon>Chaetocerotaceae</taxon>
        <taxon>Chaetoceros</taxon>
    </lineage>
</organism>
<dbReference type="SUPFAM" id="SSF103473">
    <property type="entry name" value="MFS general substrate transporter"/>
    <property type="match status" value="1"/>
</dbReference>
<keyword evidence="1" id="KW-0472">Membrane</keyword>
<proteinExistence type="predicted"/>
<feature type="transmembrane region" description="Helical" evidence="1">
    <location>
        <begin position="124"/>
        <end position="145"/>
    </location>
</feature>
<sequence>MKSTTTPTNIDNHIHGGQCLQDPDEEIGKKFTTNSMKLSLLVYALPFFYGAITRLPFIYFVIHMRFHFNLTWEDIGLFVGAYQAARVVISFATIFLPKTSHFVGTSLGLIGSIFVLVKSNDDKLSFLFGTIAIGFSEMLSSSQTFLKNSSSITSDIDRISHLIKVQYAAVMFGVTFAFSVGGFVYDKYGINGIAVFGIVMSAFELLSFLCFLLLDAFFPENKNFQEKNDITMHTAGTSNSSKFGETDVKGALDHFNNSGIGANYINYILVVTFGMESITIGYNLAISPVFILEEFDKSATIIGIMLASGAACGTFFSVWVTLSKSGQSLLKSYLPSPYDLFISLGGISASVFTAAIPYFPVHFIGLLFLMMFNDMAAVILNDIQSSITSSNSYSLIGPMGQCVRRSFNVVTAITGPLLFSAFSRLPYIVAGSVTASWLVFLMIVVQKRMRKNDEKIAKDPRLTRTFSERFVGLTFVEKEILKREHKKGIFDGNVNEDESTGKDTFEDNV</sequence>
<keyword evidence="1" id="KW-1133">Transmembrane helix</keyword>
<evidence type="ECO:0000313" key="2">
    <source>
        <dbReference type="EMBL" id="GFH57751.1"/>
    </source>
</evidence>
<name>A0AAD3HC26_9STRA</name>
<dbReference type="AlphaFoldDB" id="A0AAD3HC26"/>
<feature type="transmembrane region" description="Helical" evidence="1">
    <location>
        <begin position="298"/>
        <end position="320"/>
    </location>
</feature>
<reference evidence="2 3" key="1">
    <citation type="journal article" date="2021" name="Sci. Rep.">
        <title>The genome of the diatom Chaetoceros tenuissimus carries an ancient integrated fragment of an extant virus.</title>
        <authorList>
            <person name="Hongo Y."/>
            <person name="Kimura K."/>
            <person name="Takaki Y."/>
            <person name="Yoshida Y."/>
            <person name="Baba S."/>
            <person name="Kobayashi G."/>
            <person name="Nagasaki K."/>
            <person name="Hano T."/>
            <person name="Tomaru Y."/>
        </authorList>
    </citation>
    <scope>NUCLEOTIDE SEQUENCE [LARGE SCALE GENOMIC DNA]</scope>
    <source>
        <strain evidence="2 3">NIES-3715</strain>
    </source>
</reference>
<evidence type="ECO:0000256" key="1">
    <source>
        <dbReference type="SAM" id="Phobius"/>
    </source>
</evidence>
<gene>
    <name evidence="2" type="ORF">CTEN210_14227</name>
</gene>
<feature type="transmembrane region" description="Helical" evidence="1">
    <location>
        <begin position="264"/>
        <end position="286"/>
    </location>
</feature>
<feature type="transmembrane region" description="Helical" evidence="1">
    <location>
        <begin position="425"/>
        <end position="445"/>
    </location>
</feature>
<dbReference type="EMBL" id="BLLK01000058">
    <property type="protein sequence ID" value="GFH57751.1"/>
    <property type="molecule type" value="Genomic_DNA"/>
</dbReference>
<evidence type="ECO:0000313" key="3">
    <source>
        <dbReference type="Proteomes" id="UP001054902"/>
    </source>
</evidence>
<accession>A0AAD3HC26</accession>
<comment type="caution">
    <text evidence="2">The sequence shown here is derived from an EMBL/GenBank/DDBJ whole genome shotgun (WGS) entry which is preliminary data.</text>
</comment>
<protein>
    <submittedName>
        <fullName evidence="2">Uncharacterized protein</fullName>
    </submittedName>
</protein>
<dbReference type="InterPro" id="IPR036259">
    <property type="entry name" value="MFS_trans_sf"/>
</dbReference>
<feature type="transmembrane region" description="Helical" evidence="1">
    <location>
        <begin position="340"/>
        <end position="359"/>
    </location>
</feature>